<dbReference type="AlphaFoldDB" id="A0A9W6UNB8"/>
<reference evidence="3" key="1">
    <citation type="submission" date="2023-02" db="EMBL/GenBank/DDBJ databases">
        <title>Kitasatospora phosalacinea NBRC 14362.</title>
        <authorList>
            <person name="Ichikawa N."/>
            <person name="Sato H."/>
            <person name="Tonouchi N."/>
        </authorList>
    </citation>
    <scope>NUCLEOTIDE SEQUENCE</scope>
    <source>
        <strain evidence="3">NBRC 14362</strain>
    </source>
</reference>
<name>A0A9W6UNB8_9ACTN</name>
<keyword evidence="2" id="KW-1133">Transmembrane helix</keyword>
<proteinExistence type="predicted"/>
<protein>
    <recommendedName>
        <fullName evidence="5">DUF2746 domain-containing protein</fullName>
    </recommendedName>
</protein>
<comment type="caution">
    <text evidence="3">The sequence shown here is derived from an EMBL/GenBank/DDBJ whole genome shotgun (WGS) entry which is preliminary data.</text>
</comment>
<evidence type="ECO:0000313" key="3">
    <source>
        <dbReference type="EMBL" id="GLW53982.1"/>
    </source>
</evidence>
<evidence type="ECO:0008006" key="5">
    <source>
        <dbReference type="Google" id="ProtNLM"/>
    </source>
</evidence>
<evidence type="ECO:0000256" key="1">
    <source>
        <dbReference type="SAM" id="MobiDB-lite"/>
    </source>
</evidence>
<organism evidence="3 4">
    <name type="scientific">Kitasatospora phosalacinea</name>
    <dbReference type="NCBI Taxonomy" id="2065"/>
    <lineage>
        <taxon>Bacteria</taxon>
        <taxon>Bacillati</taxon>
        <taxon>Actinomycetota</taxon>
        <taxon>Actinomycetes</taxon>
        <taxon>Kitasatosporales</taxon>
        <taxon>Streptomycetaceae</taxon>
        <taxon>Kitasatospora</taxon>
    </lineage>
</organism>
<evidence type="ECO:0000256" key="2">
    <source>
        <dbReference type="SAM" id="Phobius"/>
    </source>
</evidence>
<sequence length="105" mass="11367">MSNATTGVDHLDALVLWCGAVVAIAGAAGLLWRVARGAHRLARRVEEVVDDWAGTDEQPGVMARLDRIEGKLATVEHELHPNSGSSLRDAVDRVDQRTARHLDPP</sequence>
<dbReference type="EMBL" id="BSRX01000009">
    <property type="protein sequence ID" value="GLW53982.1"/>
    <property type="molecule type" value="Genomic_DNA"/>
</dbReference>
<dbReference type="Proteomes" id="UP001165143">
    <property type="component" value="Unassembled WGS sequence"/>
</dbReference>
<feature type="region of interest" description="Disordered" evidence="1">
    <location>
        <begin position="75"/>
        <end position="105"/>
    </location>
</feature>
<feature type="compositionally biased region" description="Basic and acidic residues" evidence="1">
    <location>
        <begin position="89"/>
        <end position="105"/>
    </location>
</feature>
<evidence type="ECO:0000313" key="4">
    <source>
        <dbReference type="Proteomes" id="UP001165143"/>
    </source>
</evidence>
<dbReference type="OrthoDB" id="4231640at2"/>
<keyword evidence="2" id="KW-0812">Transmembrane</keyword>
<feature type="transmembrane region" description="Helical" evidence="2">
    <location>
        <begin position="14"/>
        <end position="34"/>
    </location>
</feature>
<accession>A0A9W6UNB8</accession>
<dbReference type="RefSeq" id="WP_033251369.1">
    <property type="nucleotide sequence ID" value="NZ_BSRX01000009.1"/>
</dbReference>
<keyword evidence="2" id="KW-0472">Membrane</keyword>
<gene>
    <name evidence="3" type="ORF">Kpho01_19930</name>
</gene>